<dbReference type="EMBL" id="JAKGTI010000002">
    <property type="protein sequence ID" value="MCF4099040.1"/>
    <property type="molecule type" value="Genomic_DNA"/>
</dbReference>
<keyword evidence="1" id="KW-0732">Signal</keyword>
<gene>
    <name evidence="2" type="ORF">L1I42_11130</name>
</gene>
<name>A0ABS9E829_9HYPH</name>
<reference evidence="2 3" key="1">
    <citation type="submission" date="2022-01" db="EMBL/GenBank/DDBJ databases">
        <title>Maritalea mediterranea sp. nov., isolated from marine plastic residues from the Malva-rosa beach (Valencia, Spain).</title>
        <authorList>
            <person name="Vidal-Verdu A."/>
            <person name="Molina-Menor E."/>
            <person name="Pascual J."/>
            <person name="Pereto J."/>
            <person name="Porcar M."/>
        </authorList>
    </citation>
    <scope>NUCLEOTIDE SEQUENCE [LARGE SCALE GENOMIC DNA]</scope>
    <source>
        <strain evidence="2 3">P4.10X</strain>
    </source>
</reference>
<evidence type="ECO:0000313" key="2">
    <source>
        <dbReference type="EMBL" id="MCF4099040.1"/>
    </source>
</evidence>
<organism evidence="2 3">
    <name type="scientific">Maritalea mediterranea</name>
    <dbReference type="NCBI Taxonomy" id="2909667"/>
    <lineage>
        <taxon>Bacteria</taxon>
        <taxon>Pseudomonadati</taxon>
        <taxon>Pseudomonadota</taxon>
        <taxon>Alphaproteobacteria</taxon>
        <taxon>Hyphomicrobiales</taxon>
        <taxon>Devosiaceae</taxon>
        <taxon>Maritalea</taxon>
    </lineage>
</organism>
<proteinExistence type="predicted"/>
<feature type="signal peptide" evidence="1">
    <location>
        <begin position="1"/>
        <end position="20"/>
    </location>
</feature>
<evidence type="ECO:0000256" key="1">
    <source>
        <dbReference type="SAM" id="SignalP"/>
    </source>
</evidence>
<feature type="chain" id="PRO_5047213968" evidence="1">
    <location>
        <begin position="21"/>
        <end position="177"/>
    </location>
</feature>
<protein>
    <submittedName>
        <fullName evidence="2">Uncharacterized protein</fullName>
    </submittedName>
</protein>
<sequence>MRYIILALLVGLGFTSPAAAQTFSSGDWAASKIGQVCYVFTTRSARDTSGALVFRFEEKGYNAGFSYEYAPWPGETGAPWGEDDYVVLEIDGEATWLGDEMSTDLGPTGYNASMTSGFVSEMITEINRASNAVGFAMERQSDGETVLYGLFSPAGFTESMARAGEMCQFSPSALPTS</sequence>
<accession>A0ABS9E829</accession>
<dbReference type="RefSeq" id="WP_236114600.1">
    <property type="nucleotide sequence ID" value="NZ_JAKGTI010000002.1"/>
</dbReference>
<keyword evidence="3" id="KW-1185">Reference proteome</keyword>
<dbReference type="Proteomes" id="UP001201217">
    <property type="component" value="Unassembled WGS sequence"/>
</dbReference>
<evidence type="ECO:0000313" key="3">
    <source>
        <dbReference type="Proteomes" id="UP001201217"/>
    </source>
</evidence>
<comment type="caution">
    <text evidence="2">The sequence shown here is derived from an EMBL/GenBank/DDBJ whole genome shotgun (WGS) entry which is preliminary data.</text>
</comment>